<proteinExistence type="predicted"/>
<dbReference type="AlphaFoldDB" id="A0A2K0W1B9"/>
<dbReference type="EMBL" id="MTQA01000163">
    <property type="protein sequence ID" value="PNP76069.1"/>
    <property type="molecule type" value="Genomic_DNA"/>
</dbReference>
<feature type="compositionally biased region" description="Polar residues" evidence="1">
    <location>
        <begin position="44"/>
        <end position="55"/>
    </location>
</feature>
<comment type="caution">
    <text evidence="2">The sequence shown here is derived from an EMBL/GenBank/DDBJ whole genome shotgun (WGS) entry which is preliminary data.</text>
</comment>
<evidence type="ECO:0000256" key="1">
    <source>
        <dbReference type="SAM" id="MobiDB-lite"/>
    </source>
</evidence>
<accession>A0A2K0W1B9</accession>
<keyword evidence="3" id="KW-1185">Reference proteome</keyword>
<feature type="region of interest" description="Disordered" evidence="1">
    <location>
        <begin position="17"/>
        <end position="55"/>
    </location>
</feature>
<organism evidence="2 3">
    <name type="scientific">Gibberella nygamai</name>
    <name type="common">Bean root rot disease fungus</name>
    <name type="synonym">Fusarium nygamai</name>
    <dbReference type="NCBI Taxonomy" id="42673"/>
    <lineage>
        <taxon>Eukaryota</taxon>
        <taxon>Fungi</taxon>
        <taxon>Dikarya</taxon>
        <taxon>Ascomycota</taxon>
        <taxon>Pezizomycotina</taxon>
        <taxon>Sordariomycetes</taxon>
        <taxon>Hypocreomycetidae</taxon>
        <taxon>Hypocreales</taxon>
        <taxon>Nectriaceae</taxon>
        <taxon>Fusarium</taxon>
        <taxon>Fusarium fujikuroi species complex</taxon>
    </lineage>
</organism>
<evidence type="ECO:0000313" key="2">
    <source>
        <dbReference type="EMBL" id="PNP76069.1"/>
    </source>
</evidence>
<name>A0A2K0W1B9_GIBNY</name>
<evidence type="ECO:0000313" key="3">
    <source>
        <dbReference type="Proteomes" id="UP000236664"/>
    </source>
</evidence>
<dbReference type="Proteomes" id="UP000236664">
    <property type="component" value="Unassembled WGS sequence"/>
</dbReference>
<gene>
    <name evidence="2" type="ORF">FNYG_10627</name>
</gene>
<reference evidence="2 3" key="1">
    <citation type="submission" date="2017-06" db="EMBL/GenBank/DDBJ databases">
        <title>Genome of Fusarium nygamai isolate CS10214.</title>
        <authorList>
            <person name="Gardiner D.M."/>
            <person name="Obanor F."/>
            <person name="Kazan K."/>
        </authorList>
    </citation>
    <scope>NUCLEOTIDE SEQUENCE [LARGE SCALE GENOMIC DNA]</scope>
    <source>
        <strain evidence="2 3">CS10214</strain>
    </source>
</reference>
<sequence length="55" mass="5935">MRIFDLFQFGLHNIRSSSSDNKKAISASPSISGSERLSHLDASANPTSIETELAV</sequence>
<protein>
    <submittedName>
        <fullName evidence="2">Uncharacterized protein</fullName>
    </submittedName>
</protein>